<feature type="compositionally biased region" description="Basic and acidic residues" evidence="6">
    <location>
        <begin position="955"/>
        <end position="975"/>
    </location>
</feature>
<dbReference type="OrthoDB" id="6126815at2759"/>
<keyword evidence="3" id="KW-0378">Hydrolase</keyword>
<dbReference type="RefSeq" id="XP_022341880.1">
    <property type="nucleotide sequence ID" value="XM_022486172.1"/>
</dbReference>
<dbReference type="InterPro" id="IPR050534">
    <property type="entry name" value="Coronavir_polyprotein_1ab"/>
</dbReference>
<evidence type="ECO:0000259" key="7">
    <source>
        <dbReference type="SMART" id="SM00955"/>
    </source>
</evidence>
<comment type="similarity">
    <text evidence="1">Belongs to the DNA2/NAM7 helicase family.</text>
</comment>
<dbReference type="InterPro" id="IPR027417">
    <property type="entry name" value="P-loop_NTPase"/>
</dbReference>
<keyword evidence="5" id="KW-0067">ATP-binding</keyword>
<dbReference type="Pfam" id="PF25049">
    <property type="entry name" value="OB_HELZ2"/>
    <property type="match status" value="1"/>
</dbReference>
<proteinExistence type="inferred from homology"/>
<dbReference type="SUPFAM" id="SSF52540">
    <property type="entry name" value="P-loop containing nucleoside triphosphate hydrolases"/>
    <property type="match status" value="1"/>
</dbReference>
<dbReference type="GeneID" id="111135795"/>
<dbReference type="InterPro" id="IPR012340">
    <property type="entry name" value="NA-bd_OB-fold"/>
</dbReference>
<accession>A0A8B8EPL9</accession>
<dbReference type="GO" id="GO:0016787">
    <property type="term" value="F:hydrolase activity"/>
    <property type="evidence" value="ECO:0007669"/>
    <property type="project" value="UniProtKB-KW"/>
</dbReference>
<dbReference type="GO" id="GO:0043139">
    <property type="term" value="F:5'-3' DNA helicase activity"/>
    <property type="evidence" value="ECO:0007669"/>
    <property type="project" value="TreeGrafter"/>
</dbReference>
<evidence type="ECO:0000256" key="2">
    <source>
        <dbReference type="ARBA" id="ARBA00022741"/>
    </source>
</evidence>
<dbReference type="GO" id="GO:0005524">
    <property type="term" value="F:ATP binding"/>
    <property type="evidence" value="ECO:0007669"/>
    <property type="project" value="UniProtKB-KW"/>
</dbReference>
<dbReference type="KEGG" id="cvn:111135795"/>
<keyword evidence="2" id="KW-0547">Nucleotide-binding</keyword>
<dbReference type="Pfam" id="PF13086">
    <property type="entry name" value="AAA_11"/>
    <property type="match status" value="1"/>
</dbReference>
<evidence type="ECO:0000313" key="8">
    <source>
        <dbReference type="Proteomes" id="UP000694844"/>
    </source>
</evidence>
<dbReference type="Pfam" id="PF00773">
    <property type="entry name" value="RNB"/>
    <property type="match status" value="1"/>
</dbReference>
<dbReference type="CDD" id="cd18808">
    <property type="entry name" value="SF1_C_Upf1"/>
    <property type="match status" value="1"/>
</dbReference>
<keyword evidence="8" id="KW-1185">Reference proteome</keyword>
<dbReference type="Gene3D" id="2.40.50.690">
    <property type="match status" value="1"/>
</dbReference>
<evidence type="ECO:0000313" key="9">
    <source>
        <dbReference type="RefSeq" id="XP_022341880.1"/>
    </source>
</evidence>
<dbReference type="PANTHER" id="PTHR43788:SF16">
    <property type="entry name" value="HELICASE WITH ZINC FINGER 2"/>
    <property type="match status" value="1"/>
</dbReference>
<dbReference type="InterPro" id="IPR041679">
    <property type="entry name" value="DNA2/NAM7-like_C"/>
</dbReference>
<dbReference type="InterPro" id="IPR047187">
    <property type="entry name" value="SF1_C_Upf1"/>
</dbReference>
<dbReference type="InterPro" id="IPR001900">
    <property type="entry name" value="RNase_II/R"/>
</dbReference>
<evidence type="ECO:0000256" key="5">
    <source>
        <dbReference type="ARBA" id="ARBA00022840"/>
    </source>
</evidence>
<feature type="region of interest" description="Disordered" evidence="6">
    <location>
        <begin position="882"/>
        <end position="991"/>
    </location>
</feature>
<sequence>MHDEQTISESEDEERDYYFKLRTFFDNDCTKLLRNLLENYFPKYTIFLQKIPQDAYETDDNPDGIISKKHRHTLEKERSISTKFKFNLLCIIFQTGICDEMCGCPSGGWQNNNPYLADPQNTGDDILQLFNIWQQYLSDEDTEDLSEKDYDKICSILLRVSQRLSKNYPTIGKKFLRSAEKTLSHGGMTINYQLGLSNRIEHISGENETVISNQLGHENRFSAQSLSSQSVATMICNQRGEDNKIIINLDNQTSKYIDIEAKGEVRLTLHSPSSDVFSAIAEKVGRIPLDVLNKHPCLLEKSIEVTHIEAGCLIVDVLVTNSDGEISLKMICLVKCLMEYCGAFHILLDNNISEMKISGYYYQPWNYVDKTDLRVEFVLSSHVTLKLKKTICDVDLFVSNSLNQLIQNSFKTDVDESVRVQIKGEIVVPNHIKFSDIQKTVVDDAEVLQRMNLSLAKECQIEVVDIIRKKLATHVILKTVSCLTYGRLTANKGPIMVLLKRMLQLESVAEMLSEISFMRIGVLVNTSMDEDFEKDSEKGIVFYLSPGSKILEVVKENKFQEVVLALVGEENLKDVEQLKVRAVLNYDNGRNNSDSDPAIDITEEYEEISEEEKNIRTFELAKRSLQSGNLLEAKELARRVYHNLSDKDLDMLDELIKVFQECADNFYALKCFCKVRLLENRYWDPLFSLLTSRNYWLHVINGPYEPHKIIYFFKEIEDMALTYKEMDEYSTIVIGIFFELLLSYRQLDIISSLPAEKTSITRRIQRVQFHLCTLFYRQGLYDQVCAIYKKMDSLDRDNLYVWAMALKELGKIEIAMKKTEEAIQIGSSEKKGLLTGAIYRLEEIKDLHDSLILQLNQIPEEKTDVDVDWLSGTNISLPQQMKERAMQVKGQHVKKSHRRPKKHSNEQSETPFSDESTQKGAQNKDLPEYRSWRDVPPSAPDVPEKSKPSRRKHKERETEEKNFNVEIIEKEKSESDSGQESSNETEECQRKPFSYVAPEYQHFETDSETYSDSGFDTFDDESQLDVEDMDSGSTAKSISSSELVVSGITLTEKCKTSLIKKNKFEKFKYQEFLSDKELHHCLLRDKSKYKKCSVEIESAHKAICRNLNPEDEIQEILISGRSKCGRVFMDDEVLVEILGESKAQKSYIPRLKIDLAKETKDNNIYGKIIGRLKRNRFTDLDHPVLICAKDDLSEHSMKPLCKTVPKINVYHKNCVSRYQVDIFSYDSKRYVVEHRETLGIDQAHKNAYCFLVAIIHWENMYPFGIVLKVINTKGDVKSGLGILRLQYRIPSTYSKEATEATSAILQRKHDCSNKKVIKGFTIFYGKQGAIEAAYSVTLLESGSYRVGIHIVDPTSIIKKGDAIDKEAERRGTDFYVNKDVPPVYMIPEDLSRKLFSIEVGTERDTLSVFFNVSFDRSNKILSEDIEIAGRVTKSAIVSEKQYRIADVQTLLKTRHKKNDIGILHLVSMHLRKLRLKNASFFTDINDMFPYEENNFIECIDAHLLISELHIFANQTIAKFLFDRYPYCVPCKCHPRPSENAMLRWKDSHTAQLDNILFQLQDDELGAGAVCSVFNCNPDKIRYTHLIPVQRNVWTLMQESAKTKQFDKFQLVLGADEVHPLQALGLDEWIRIQETSEFKCSTPKIDKCHFDLRVPIFTYFTAPLSRFMDLVVHRMVHAALDNETSPPYTEEEIKRICDKMNKAISVRKQFRKSCLVFLFAHSLNNAPRVFNGFIQNVTNNDVELVYPTLRKLPRLSKILPLNLLKSKQNPEFHKEAGFDRFLMTLKWKNRIYSLKRITRNPPNEDYLRIDPNQNVQYHFLSKWVKIVQALFETKTKNIYSLMSNDDPIIKQQIPSSWDTVNDVSSEVRGGGTFAQQTCNYSLSFMYGQLLEIQMSADADRGMLTPMPQLLDITPNVKICLQHARDPLCTLTSLATKSAKDKYSSPNQYVNIWMPIFSMEVATQTANGDSITINDLPITFRSGGGAFSLKQSFLEKRDIEFTSHSVDLLSIDDDNEKENQEQTERFYMSGSDFLCIRCLRDPLNDTVSNFGKGAISPLKRYWIGHAKVDDVRYKTKKGERNVTVSFLCHNKSPQIPPEILNKKIECNVEILPKPDVFRRTELYVKWLDGASDLAKAIALRRRPPNLDEEHREKGEEIRSPSDTLGAAVVYNDNQRKAIKKALTSTFSLIQGPPGTGKTLTGVALIKLFCIINQKYFEIRGGNKHFVVFCGPSNKSVDLVTVNLKESFGDLKILRMYGAALEGKEFPIPGKVYPIRRADAAPDESLRDVSLHHIIRKPGNQYAEKIKDFDRKFKTAKNIIFHEVKKYKEILAKAVREEVPKYDVILCTTSVATSSRLLNGTAKSIYQLLIDEAGMCTEPECLATIVATQAKQVVLIGDHKQLQPVVLCQEAGNLGLQKSLFERYAESDVSEKVLTLLTNQYRMHPSLCRFPSSTFYDKKLVTKKSSKWEVLEPLRIWRDYRNPLVFCHIEGEEEYLVNSSEEGNEMSKFNQAEIDQVEKVYQCLVKGEGVKPEDINIMSQYNAQCSKIRDRLKKHHVQNVNTVVASQGGEWDYVIFSLVRSLPGYRIEPHPTDGWRTENLGFINDDHQINVALTRARKGLVIIGNRQLMQCNEIFKSLLEDYGRHGCIEEAEKFPPIYKRKK</sequence>
<organism evidence="8 9">
    <name type="scientific">Crassostrea virginica</name>
    <name type="common">Eastern oyster</name>
    <dbReference type="NCBI Taxonomy" id="6565"/>
    <lineage>
        <taxon>Eukaryota</taxon>
        <taxon>Metazoa</taxon>
        <taxon>Spiralia</taxon>
        <taxon>Lophotrochozoa</taxon>
        <taxon>Mollusca</taxon>
        <taxon>Bivalvia</taxon>
        <taxon>Autobranchia</taxon>
        <taxon>Pteriomorphia</taxon>
        <taxon>Ostreida</taxon>
        <taxon>Ostreoidea</taxon>
        <taxon>Ostreidae</taxon>
        <taxon>Crassostrea</taxon>
    </lineage>
</organism>
<dbReference type="SMART" id="SM00955">
    <property type="entry name" value="RNB"/>
    <property type="match status" value="1"/>
</dbReference>
<protein>
    <submittedName>
        <fullName evidence="9">Helicase with zinc finger domain 2-like isoform X1</fullName>
    </submittedName>
</protein>
<keyword evidence="4" id="KW-0347">Helicase</keyword>
<feature type="compositionally biased region" description="Basic residues" evidence="6">
    <location>
        <begin position="891"/>
        <end position="902"/>
    </location>
</feature>
<name>A0A8B8EPL9_CRAVI</name>
<dbReference type="Gene3D" id="3.40.50.300">
    <property type="entry name" value="P-loop containing nucleotide triphosphate hydrolases"/>
    <property type="match status" value="2"/>
</dbReference>
<dbReference type="GO" id="GO:0003723">
    <property type="term" value="F:RNA binding"/>
    <property type="evidence" value="ECO:0007669"/>
    <property type="project" value="InterPro"/>
</dbReference>
<dbReference type="InterPro" id="IPR056787">
    <property type="entry name" value="OB_HELZ2"/>
</dbReference>
<dbReference type="PANTHER" id="PTHR43788">
    <property type="entry name" value="DNA2/NAM7 HELICASE FAMILY MEMBER"/>
    <property type="match status" value="1"/>
</dbReference>
<dbReference type="SUPFAM" id="SSF50249">
    <property type="entry name" value="Nucleic acid-binding proteins"/>
    <property type="match status" value="1"/>
</dbReference>
<feature type="compositionally biased region" description="Polar residues" evidence="6">
    <location>
        <begin position="907"/>
        <end position="921"/>
    </location>
</feature>
<evidence type="ECO:0000256" key="3">
    <source>
        <dbReference type="ARBA" id="ARBA00022801"/>
    </source>
</evidence>
<feature type="domain" description="RNB" evidence="7">
    <location>
        <begin position="1321"/>
        <end position="1681"/>
    </location>
</feature>
<dbReference type="GO" id="GO:0004540">
    <property type="term" value="F:RNA nuclease activity"/>
    <property type="evidence" value="ECO:0007669"/>
    <property type="project" value="InterPro"/>
</dbReference>
<dbReference type="Proteomes" id="UP000694844">
    <property type="component" value="Chromosome 5"/>
</dbReference>
<dbReference type="Pfam" id="PF13087">
    <property type="entry name" value="AAA_12"/>
    <property type="match status" value="1"/>
</dbReference>
<reference evidence="9" key="1">
    <citation type="submission" date="2025-08" db="UniProtKB">
        <authorList>
            <consortium name="RefSeq"/>
        </authorList>
    </citation>
    <scope>IDENTIFICATION</scope>
    <source>
        <tissue evidence="9">Whole sample</tissue>
    </source>
</reference>
<evidence type="ECO:0000256" key="6">
    <source>
        <dbReference type="SAM" id="MobiDB-lite"/>
    </source>
</evidence>
<evidence type="ECO:0000256" key="1">
    <source>
        <dbReference type="ARBA" id="ARBA00007913"/>
    </source>
</evidence>
<evidence type="ECO:0000256" key="4">
    <source>
        <dbReference type="ARBA" id="ARBA00022806"/>
    </source>
</evidence>
<dbReference type="InterPro" id="IPR041677">
    <property type="entry name" value="DNA2/NAM7_AAA_11"/>
</dbReference>
<gene>
    <name evidence="9" type="primary">LOC111135795</name>
</gene>